<dbReference type="CDD" id="cd00140">
    <property type="entry name" value="beta_clamp"/>
    <property type="match status" value="1"/>
</dbReference>
<keyword evidence="7 10" id="KW-0235">DNA replication</keyword>
<evidence type="ECO:0000256" key="6">
    <source>
        <dbReference type="ARBA" id="ARBA00022695"/>
    </source>
</evidence>
<evidence type="ECO:0000256" key="9">
    <source>
        <dbReference type="ARBA" id="ARBA00023125"/>
    </source>
</evidence>
<dbReference type="EMBL" id="WJPP01000003">
    <property type="protein sequence ID" value="MRH78403.1"/>
    <property type="molecule type" value="Genomic_DNA"/>
</dbReference>
<comment type="caution">
    <text evidence="14">The sequence shown here is derived from an EMBL/GenBank/DDBJ whole genome shotgun (WGS) entry which is preliminary data.</text>
</comment>
<comment type="subcellular location">
    <subcellularLocation>
        <location evidence="1 10">Cytoplasm</location>
    </subcellularLocation>
</comment>
<evidence type="ECO:0000256" key="10">
    <source>
        <dbReference type="PIRNR" id="PIRNR000804"/>
    </source>
</evidence>
<evidence type="ECO:0000259" key="11">
    <source>
        <dbReference type="Pfam" id="PF00712"/>
    </source>
</evidence>
<evidence type="ECO:0000256" key="4">
    <source>
        <dbReference type="ARBA" id="ARBA00022490"/>
    </source>
</evidence>
<feature type="domain" description="DNA polymerase III beta sliding clamp central" evidence="12">
    <location>
        <begin position="129"/>
        <end position="243"/>
    </location>
</feature>
<dbReference type="GO" id="GO:0008408">
    <property type="term" value="F:3'-5' exonuclease activity"/>
    <property type="evidence" value="ECO:0007669"/>
    <property type="project" value="InterPro"/>
</dbReference>
<evidence type="ECO:0000256" key="2">
    <source>
        <dbReference type="ARBA" id="ARBA00010752"/>
    </source>
</evidence>
<keyword evidence="6 10" id="KW-0548">Nucleotidyltransferase</keyword>
<evidence type="ECO:0000256" key="1">
    <source>
        <dbReference type="ARBA" id="ARBA00004496"/>
    </source>
</evidence>
<keyword evidence="8 10" id="KW-0239">DNA-directed DNA polymerase</keyword>
<dbReference type="Pfam" id="PF02767">
    <property type="entry name" value="DNA_pol3_beta_2"/>
    <property type="match status" value="1"/>
</dbReference>
<keyword evidence="4 10" id="KW-0963">Cytoplasm</keyword>
<keyword evidence="15" id="KW-1185">Reference proteome</keyword>
<dbReference type="InterPro" id="IPR001001">
    <property type="entry name" value="DNA_polIII_beta"/>
</dbReference>
<dbReference type="PANTHER" id="PTHR30478">
    <property type="entry name" value="DNA POLYMERASE III SUBUNIT BETA"/>
    <property type="match status" value="1"/>
</dbReference>
<comment type="function">
    <text evidence="10">Confers DNA tethering and processivity to DNA polymerases and other proteins. Acts as a clamp, forming a ring around DNA (a reaction catalyzed by the clamp-loading complex) which diffuses in an ATP-independent manner freely and bidirectionally along dsDNA. Initially characterized for its ability to contact the catalytic subunit of DNA polymerase III (Pol III), a complex, multichain enzyme responsible for most of the replicative synthesis in bacteria; Pol III exhibits 3'-5' exonuclease proofreading activity. The beta chain is required for initiation of replication as well as for processivity of DNA replication.</text>
</comment>
<dbReference type="GO" id="GO:0003887">
    <property type="term" value="F:DNA-directed DNA polymerase activity"/>
    <property type="evidence" value="ECO:0007669"/>
    <property type="project" value="UniProtKB-UniRule"/>
</dbReference>
<dbReference type="InterPro" id="IPR022637">
    <property type="entry name" value="DNA_polIII_beta_cen"/>
</dbReference>
<comment type="similarity">
    <text evidence="2 10">Belongs to the beta sliding clamp family.</text>
</comment>
<name>A0A6N7QSM5_9GAMM</name>
<dbReference type="GO" id="GO:0009360">
    <property type="term" value="C:DNA polymerase III complex"/>
    <property type="evidence" value="ECO:0007669"/>
    <property type="project" value="InterPro"/>
</dbReference>
<evidence type="ECO:0000313" key="14">
    <source>
        <dbReference type="EMBL" id="MRH78403.1"/>
    </source>
</evidence>
<dbReference type="Pfam" id="PF02768">
    <property type="entry name" value="DNA_pol3_beta_3"/>
    <property type="match status" value="1"/>
</dbReference>
<comment type="subunit">
    <text evidence="10">Forms a ring-shaped head-to-tail homodimer around DNA.</text>
</comment>
<accession>A0A6N7QSM5</accession>
<dbReference type="PIRSF" id="PIRSF000804">
    <property type="entry name" value="DNA_pol_III_b"/>
    <property type="match status" value="1"/>
</dbReference>
<evidence type="ECO:0000256" key="5">
    <source>
        <dbReference type="ARBA" id="ARBA00022679"/>
    </source>
</evidence>
<evidence type="ECO:0000259" key="13">
    <source>
        <dbReference type="Pfam" id="PF02768"/>
    </source>
</evidence>
<evidence type="ECO:0000256" key="8">
    <source>
        <dbReference type="ARBA" id="ARBA00022932"/>
    </source>
</evidence>
<dbReference type="Pfam" id="PF00712">
    <property type="entry name" value="DNA_pol3_beta"/>
    <property type="match status" value="1"/>
</dbReference>
<gene>
    <name evidence="14" type="primary">dnaN</name>
    <name evidence="14" type="ORF">GH984_06750</name>
</gene>
<protein>
    <recommendedName>
        <fullName evidence="3 10">Beta sliding clamp</fullName>
    </recommendedName>
</protein>
<dbReference type="PANTHER" id="PTHR30478:SF0">
    <property type="entry name" value="BETA SLIDING CLAMP"/>
    <property type="match status" value="1"/>
</dbReference>
<keyword evidence="9" id="KW-0238">DNA-binding</keyword>
<dbReference type="Proteomes" id="UP000433788">
    <property type="component" value="Unassembled WGS sequence"/>
</dbReference>
<feature type="domain" description="DNA polymerase III beta sliding clamp C-terminal" evidence="13">
    <location>
        <begin position="246"/>
        <end position="366"/>
    </location>
</feature>
<dbReference type="GO" id="GO:0006271">
    <property type="term" value="P:DNA strand elongation involved in DNA replication"/>
    <property type="evidence" value="ECO:0007669"/>
    <property type="project" value="TreeGrafter"/>
</dbReference>
<feature type="domain" description="DNA polymerase III beta sliding clamp N-terminal" evidence="11">
    <location>
        <begin position="1"/>
        <end position="118"/>
    </location>
</feature>
<dbReference type="FunFam" id="3.10.150.10:FF:000007">
    <property type="entry name" value="Beta sliding clamp"/>
    <property type="match status" value="1"/>
</dbReference>
<dbReference type="InterPro" id="IPR022635">
    <property type="entry name" value="DNA_polIII_beta_C"/>
</dbReference>
<organism evidence="14 15">
    <name type="scientific">Spiribacter salilacus</name>
    <dbReference type="NCBI Taxonomy" id="2664894"/>
    <lineage>
        <taxon>Bacteria</taxon>
        <taxon>Pseudomonadati</taxon>
        <taxon>Pseudomonadota</taxon>
        <taxon>Gammaproteobacteria</taxon>
        <taxon>Chromatiales</taxon>
        <taxon>Ectothiorhodospiraceae</taxon>
        <taxon>Spiribacter</taxon>
    </lineage>
</organism>
<dbReference type="RefSeq" id="WP_153719447.1">
    <property type="nucleotide sequence ID" value="NZ_WJPP01000003.1"/>
</dbReference>
<dbReference type="AlphaFoldDB" id="A0A6N7QSM5"/>
<dbReference type="NCBIfam" id="TIGR00663">
    <property type="entry name" value="dnan"/>
    <property type="match status" value="1"/>
</dbReference>
<dbReference type="GO" id="GO:0005737">
    <property type="term" value="C:cytoplasm"/>
    <property type="evidence" value="ECO:0007669"/>
    <property type="project" value="UniProtKB-SubCell"/>
</dbReference>
<proteinExistence type="inferred from homology"/>
<dbReference type="GO" id="GO:0003677">
    <property type="term" value="F:DNA binding"/>
    <property type="evidence" value="ECO:0007669"/>
    <property type="project" value="UniProtKB-UniRule"/>
</dbReference>
<dbReference type="SUPFAM" id="SSF55979">
    <property type="entry name" value="DNA clamp"/>
    <property type="match status" value="3"/>
</dbReference>
<keyword evidence="5 10" id="KW-0808">Transferase</keyword>
<dbReference type="SMART" id="SM00480">
    <property type="entry name" value="POL3Bc"/>
    <property type="match status" value="1"/>
</dbReference>
<reference evidence="14 15" key="1">
    <citation type="submission" date="2019-11" db="EMBL/GenBank/DDBJ databases">
        <authorList>
            <person name="Zhang X.Y."/>
        </authorList>
    </citation>
    <scope>NUCLEOTIDE SEQUENCE [LARGE SCALE GENOMIC DNA]</scope>
    <source>
        <strain evidence="14 15">C176</strain>
    </source>
</reference>
<dbReference type="Gene3D" id="3.70.10.10">
    <property type="match status" value="1"/>
</dbReference>
<sequence length="367" mass="41123">MEFIVSREALLRPLQAIIGVVERRQTLPILANVLIEADNNTLMLTATDLEVELRAHTPAEIVQSGRLTIPARKLMDIVRNLPEDAELKMNLEGERMIVRAGRSRFSLAYLSADDFPVVDEVEANQRIKLPQHQVRWLIEKTHFAMAMQDVRYYLNGLLLELDGQGIKTVATDGHRLALAELAVDLPITEAVQIIVPRKAIQELLRLLESSDIEVELILGSSHLQVVLPDIRFTTKLIDGRFPDYQRVIPEAEGSVVNVDREMLRKALVRASILSNEKYRGVRFIFEPDQLRIQSNNPEQEEAEEEVAAESNGGGMEIGFNASYMLDALGAIEAESITMYVRDGSSSALLVGNGNDQDGRYVVMPMRL</sequence>
<dbReference type="Gene3D" id="3.10.150.10">
    <property type="entry name" value="DNA Polymerase III, subunit A, domain 2"/>
    <property type="match status" value="1"/>
</dbReference>
<evidence type="ECO:0000256" key="3">
    <source>
        <dbReference type="ARBA" id="ARBA00021035"/>
    </source>
</evidence>
<evidence type="ECO:0000313" key="15">
    <source>
        <dbReference type="Proteomes" id="UP000433788"/>
    </source>
</evidence>
<evidence type="ECO:0000259" key="12">
    <source>
        <dbReference type="Pfam" id="PF02767"/>
    </source>
</evidence>
<dbReference type="InterPro" id="IPR046938">
    <property type="entry name" value="DNA_clamp_sf"/>
</dbReference>
<dbReference type="InterPro" id="IPR022634">
    <property type="entry name" value="DNA_polIII_beta_N"/>
</dbReference>
<evidence type="ECO:0000256" key="7">
    <source>
        <dbReference type="ARBA" id="ARBA00022705"/>
    </source>
</evidence>